<feature type="domain" description="EGF-like" evidence="3">
    <location>
        <begin position="28"/>
        <end position="61"/>
    </location>
</feature>
<evidence type="ECO:0000313" key="4">
    <source>
        <dbReference type="EMBL" id="GFH27321.1"/>
    </source>
</evidence>
<evidence type="ECO:0000256" key="2">
    <source>
        <dbReference type="SAM" id="SignalP"/>
    </source>
</evidence>
<reference evidence="4 5" key="1">
    <citation type="submission" date="2020-02" db="EMBL/GenBank/DDBJ databases">
        <title>Draft genome sequence of Haematococcus lacustris strain NIES-144.</title>
        <authorList>
            <person name="Morimoto D."/>
            <person name="Nakagawa S."/>
            <person name="Yoshida T."/>
            <person name="Sawayama S."/>
        </authorList>
    </citation>
    <scope>NUCLEOTIDE SEQUENCE [LARGE SCALE GENOMIC DNA]</scope>
    <source>
        <strain evidence="4 5">NIES-144</strain>
    </source>
</reference>
<organism evidence="4 5">
    <name type="scientific">Haematococcus lacustris</name>
    <name type="common">Green alga</name>
    <name type="synonym">Haematococcus pluvialis</name>
    <dbReference type="NCBI Taxonomy" id="44745"/>
    <lineage>
        <taxon>Eukaryota</taxon>
        <taxon>Viridiplantae</taxon>
        <taxon>Chlorophyta</taxon>
        <taxon>core chlorophytes</taxon>
        <taxon>Chlorophyceae</taxon>
        <taxon>CS clade</taxon>
        <taxon>Chlamydomonadales</taxon>
        <taxon>Haematococcaceae</taxon>
        <taxon>Haematococcus</taxon>
    </lineage>
</organism>
<gene>
    <name evidence="4" type="ORF">HaLaN_25625</name>
</gene>
<feature type="chain" id="PRO_5025437277" description="EGF-like domain-containing protein" evidence="2">
    <location>
        <begin position="29"/>
        <end position="194"/>
    </location>
</feature>
<evidence type="ECO:0000313" key="5">
    <source>
        <dbReference type="Proteomes" id="UP000485058"/>
    </source>
</evidence>
<dbReference type="PROSITE" id="PS50026">
    <property type="entry name" value="EGF_3"/>
    <property type="match status" value="1"/>
</dbReference>
<feature type="disulfide bond" evidence="1">
    <location>
        <begin position="32"/>
        <end position="42"/>
    </location>
</feature>
<dbReference type="InterPro" id="IPR000742">
    <property type="entry name" value="EGF"/>
</dbReference>
<evidence type="ECO:0000259" key="3">
    <source>
        <dbReference type="PROSITE" id="PS50026"/>
    </source>
</evidence>
<comment type="caution">
    <text evidence="1">Lacks conserved residue(s) required for the propagation of feature annotation.</text>
</comment>
<dbReference type="AlphaFoldDB" id="A0A699ZXY2"/>
<dbReference type="Proteomes" id="UP000485058">
    <property type="component" value="Unassembled WGS sequence"/>
</dbReference>
<keyword evidence="1" id="KW-0245">EGF-like domain</keyword>
<comment type="caution">
    <text evidence="4">The sequence shown here is derived from an EMBL/GenBank/DDBJ whole genome shotgun (WGS) entry which is preliminary data.</text>
</comment>
<dbReference type="PROSITE" id="PS00022">
    <property type="entry name" value="EGF_1"/>
    <property type="match status" value="2"/>
</dbReference>
<keyword evidence="2" id="KW-0732">Signal</keyword>
<proteinExistence type="predicted"/>
<dbReference type="Gene3D" id="2.10.25.10">
    <property type="entry name" value="Laminin"/>
    <property type="match status" value="1"/>
</dbReference>
<feature type="signal peptide" evidence="2">
    <location>
        <begin position="1"/>
        <end position="28"/>
    </location>
</feature>
<name>A0A699ZXY2_HAELA</name>
<feature type="non-terminal residue" evidence="4">
    <location>
        <position position="1"/>
    </location>
</feature>
<dbReference type="PROSITE" id="PS01186">
    <property type="entry name" value="EGF_2"/>
    <property type="match status" value="1"/>
</dbReference>
<keyword evidence="1" id="KW-1015">Disulfide bond</keyword>
<accession>A0A699ZXY2</accession>
<protein>
    <recommendedName>
        <fullName evidence="3">EGF-like domain-containing protein</fullName>
    </recommendedName>
</protein>
<sequence>MLQPAVLCRHLFLAAFIFCLVTYAPVVGDSACTAGCHLHGTCNEELARCDCPRHRSGANCSEQLHLPSVCKKYGFDVVSCTQETPGHCLNNCTGRGRCWAGWCQCQPGFYGADCSLSLDPVTRQPVLLAGLGYRPAARGPAIYIYEVPPRFNTWRNIDKFDRPLYAHLWKRIVSSGHRTLDPDAADYFFIPTDF</sequence>
<feature type="non-terminal residue" evidence="4">
    <location>
        <position position="194"/>
    </location>
</feature>
<evidence type="ECO:0000256" key="1">
    <source>
        <dbReference type="PROSITE-ProRule" id="PRU00076"/>
    </source>
</evidence>
<keyword evidence="5" id="KW-1185">Reference proteome</keyword>
<dbReference type="EMBL" id="BLLF01003433">
    <property type="protein sequence ID" value="GFH27321.1"/>
    <property type="molecule type" value="Genomic_DNA"/>
</dbReference>
<feature type="disulfide bond" evidence="1">
    <location>
        <begin position="51"/>
        <end position="60"/>
    </location>
</feature>